<dbReference type="Gene3D" id="3.30.460.10">
    <property type="entry name" value="Beta Polymerase, domain 2"/>
    <property type="match status" value="1"/>
</dbReference>
<dbReference type="InterPro" id="IPR004394">
    <property type="entry name" value="Iojap/RsfS/C7orf30"/>
</dbReference>
<dbReference type="HAMAP" id="MF_01477">
    <property type="entry name" value="Iojap_RsfS"/>
    <property type="match status" value="1"/>
</dbReference>
<dbReference type="GO" id="GO:0017148">
    <property type="term" value="P:negative regulation of translation"/>
    <property type="evidence" value="ECO:0007669"/>
    <property type="project" value="UniProtKB-UniRule"/>
</dbReference>
<dbReference type="KEGG" id="lar:lam_987"/>
<gene>
    <name evidence="2" type="primary">rsfS</name>
    <name evidence="3" type="ORF">lam_987</name>
</gene>
<keyword evidence="2" id="KW-0963">Cytoplasm</keyword>
<comment type="subunit">
    <text evidence="2">Interacts with ribosomal protein uL14 (rplN).</text>
</comment>
<name>U6B5K9_9HYPH</name>
<keyword evidence="4" id="KW-1185">Reference proteome</keyword>
<dbReference type="eggNOG" id="COG0799">
    <property type="taxonomic scope" value="Bacteria"/>
</dbReference>
<dbReference type="PANTHER" id="PTHR21043:SF0">
    <property type="entry name" value="MITOCHONDRIAL ASSEMBLY OF RIBOSOMAL LARGE SUBUNIT PROTEIN 1"/>
    <property type="match status" value="1"/>
</dbReference>
<comment type="function">
    <text evidence="2">Functions as a ribosomal silencing factor. Interacts with ribosomal protein uL14 (rplN), blocking formation of intersubunit bridge B8. Prevents association of the 30S and 50S ribosomal subunits and the formation of functional ribosomes, thus repressing translation.</text>
</comment>
<organism evidence="3 4">
    <name type="scientific">Candidatus Liberibacter americanus str. Sao Paulo</name>
    <dbReference type="NCBI Taxonomy" id="1261131"/>
    <lineage>
        <taxon>Bacteria</taxon>
        <taxon>Pseudomonadati</taxon>
        <taxon>Pseudomonadota</taxon>
        <taxon>Alphaproteobacteria</taxon>
        <taxon>Hyphomicrobiales</taxon>
        <taxon>Rhizobiaceae</taxon>
        <taxon>Liberibacter</taxon>
    </lineage>
</organism>
<evidence type="ECO:0000313" key="3">
    <source>
        <dbReference type="EMBL" id="AHA28315.1"/>
    </source>
</evidence>
<dbReference type="Pfam" id="PF02410">
    <property type="entry name" value="RsfS"/>
    <property type="match status" value="1"/>
</dbReference>
<protein>
    <recommendedName>
        <fullName evidence="2">Ribosomal silencing factor RsfS</fullName>
    </recommendedName>
</protein>
<dbReference type="GO" id="GO:0090071">
    <property type="term" value="P:negative regulation of ribosome biogenesis"/>
    <property type="evidence" value="ECO:0007669"/>
    <property type="project" value="UniProtKB-UniRule"/>
</dbReference>
<comment type="subcellular location">
    <subcellularLocation>
        <location evidence="2">Cytoplasm</location>
    </subcellularLocation>
</comment>
<dbReference type="AlphaFoldDB" id="U6B5K9"/>
<dbReference type="GO" id="GO:0005737">
    <property type="term" value="C:cytoplasm"/>
    <property type="evidence" value="ECO:0007669"/>
    <property type="project" value="UniProtKB-SubCell"/>
</dbReference>
<evidence type="ECO:0000256" key="1">
    <source>
        <dbReference type="ARBA" id="ARBA00010574"/>
    </source>
</evidence>
<dbReference type="HOGENOM" id="CLU_092688_6_1_5"/>
<dbReference type="NCBIfam" id="TIGR00090">
    <property type="entry name" value="rsfS_iojap_ybeB"/>
    <property type="match status" value="1"/>
</dbReference>
<dbReference type="GO" id="GO:0043023">
    <property type="term" value="F:ribosomal large subunit binding"/>
    <property type="evidence" value="ECO:0007669"/>
    <property type="project" value="TreeGrafter"/>
</dbReference>
<accession>U6B5K9</accession>
<dbReference type="EMBL" id="CP006604">
    <property type="protein sequence ID" value="AHA28315.1"/>
    <property type="molecule type" value="Genomic_DNA"/>
</dbReference>
<proteinExistence type="inferred from homology"/>
<evidence type="ECO:0000313" key="4">
    <source>
        <dbReference type="Proteomes" id="UP000017862"/>
    </source>
</evidence>
<sequence>MSADIEKKNQKNNNSDSCLQLVIEVLQETKADDISHIKATPNRPLVCDNMIIVSGRSTKHVSSIADKLISYLKQKKIDVHGVEGLLASNWVLVDLGDIMVHIFHPESRKLYDLESMWT</sequence>
<dbReference type="PANTHER" id="PTHR21043">
    <property type="entry name" value="IOJAP SUPERFAMILY ORTHOLOG"/>
    <property type="match status" value="1"/>
</dbReference>
<keyword evidence="2" id="KW-0678">Repressor</keyword>
<reference evidence="3 4" key="1">
    <citation type="journal article" date="2014" name="Mol. Plant Microbe Interact.">
        <title>The complete genome sequence of Candidatus Liberibacter americanus, associated with citrus Huanglongbing.</title>
        <authorList>
            <person name="Wulff N.A."/>
            <person name="Zhang S."/>
            <person name="Setubal J.C."/>
            <person name="Almeida N.F."/>
            <person name="Martins E.C."/>
            <person name="Harakava R."/>
            <person name="Kumar D."/>
            <person name="Rangel L.T."/>
            <person name="Foissac X."/>
            <person name="Bove J."/>
            <person name="Gabriel D.W."/>
        </authorList>
    </citation>
    <scope>NUCLEOTIDE SEQUENCE [LARGE SCALE GENOMIC DNA]</scope>
    <source>
        <strain evidence="3 4">Sao Paulo</strain>
    </source>
</reference>
<dbReference type="PATRIC" id="fig|1261131.3.peg.944"/>
<dbReference type="RefSeq" id="WP_007556555.1">
    <property type="nucleotide sequence ID" value="NC_022793.1"/>
</dbReference>
<dbReference type="STRING" id="1261131.lam_987"/>
<dbReference type="GO" id="GO:0042256">
    <property type="term" value="P:cytosolic ribosome assembly"/>
    <property type="evidence" value="ECO:0007669"/>
    <property type="project" value="UniProtKB-UniRule"/>
</dbReference>
<evidence type="ECO:0000256" key="2">
    <source>
        <dbReference type="HAMAP-Rule" id="MF_01477"/>
    </source>
</evidence>
<dbReference type="SUPFAM" id="SSF81301">
    <property type="entry name" value="Nucleotidyltransferase"/>
    <property type="match status" value="1"/>
</dbReference>
<keyword evidence="2" id="KW-0810">Translation regulation</keyword>
<comment type="similarity">
    <text evidence="1 2">Belongs to the Iojap/RsfS family.</text>
</comment>
<dbReference type="InterPro" id="IPR043519">
    <property type="entry name" value="NT_sf"/>
</dbReference>
<dbReference type="Proteomes" id="UP000017862">
    <property type="component" value="Chromosome"/>
</dbReference>